<dbReference type="InterPro" id="IPR003812">
    <property type="entry name" value="Fido"/>
</dbReference>
<feature type="domain" description="Fido" evidence="1">
    <location>
        <begin position="5"/>
        <end position="123"/>
    </location>
</feature>
<dbReference type="PIRSF" id="PIRSF018297">
    <property type="entry name" value="Doc"/>
    <property type="match status" value="1"/>
</dbReference>
<comment type="caution">
    <text evidence="2">The sequence shown here is derived from an EMBL/GenBank/DDBJ whole genome shotgun (WGS) entry which is preliminary data.</text>
</comment>
<dbReference type="InterPro" id="IPR006440">
    <property type="entry name" value="Doc"/>
</dbReference>
<dbReference type="InterPro" id="IPR053737">
    <property type="entry name" value="Type_II_TA_Toxin"/>
</dbReference>
<gene>
    <name evidence="2" type="ORF">A3D91_03350</name>
</gene>
<name>A0A1F4V681_UNCKA</name>
<dbReference type="InterPro" id="IPR036597">
    <property type="entry name" value="Fido-like_dom_sf"/>
</dbReference>
<evidence type="ECO:0000313" key="3">
    <source>
        <dbReference type="Proteomes" id="UP000178127"/>
    </source>
</evidence>
<dbReference type="STRING" id="1802620.A3D91_03350"/>
<proteinExistence type="predicted"/>
<dbReference type="Proteomes" id="UP000178127">
    <property type="component" value="Unassembled WGS sequence"/>
</dbReference>
<reference evidence="2 3" key="1">
    <citation type="journal article" date="2016" name="Nat. Commun.">
        <title>Thousands of microbial genomes shed light on interconnected biogeochemical processes in an aquifer system.</title>
        <authorList>
            <person name="Anantharaman K."/>
            <person name="Brown C.T."/>
            <person name="Hug L.A."/>
            <person name="Sharon I."/>
            <person name="Castelle C.J."/>
            <person name="Probst A.J."/>
            <person name="Thomas B.C."/>
            <person name="Singh A."/>
            <person name="Wilkins M.J."/>
            <person name="Karaoz U."/>
            <person name="Brodie E.L."/>
            <person name="Williams K.H."/>
            <person name="Hubbard S.S."/>
            <person name="Banfield J.F."/>
        </authorList>
    </citation>
    <scope>NUCLEOTIDE SEQUENCE [LARGE SCALE GENOMIC DNA]</scope>
</reference>
<dbReference type="EMBL" id="MEVD01000022">
    <property type="protein sequence ID" value="OGC52681.1"/>
    <property type="molecule type" value="Genomic_DNA"/>
</dbReference>
<dbReference type="PANTHER" id="PTHR39426:SF1">
    <property type="entry name" value="HOMOLOGY TO DEATH-ON-CURING PROTEIN OF PHAGE P1"/>
    <property type="match status" value="1"/>
</dbReference>
<evidence type="ECO:0000259" key="1">
    <source>
        <dbReference type="PROSITE" id="PS51459"/>
    </source>
</evidence>
<dbReference type="AlphaFoldDB" id="A0A1F4V681"/>
<dbReference type="Gene3D" id="1.20.120.1870">
    <property type="entry name" value="Fic/DOC protein, Fido domain"/>
    <property type="match status" value="1"/>
</dbReference>
<dbReference type="Pfam" id="PF02661">
    <property type="entry name" value="Fic"/>
    <property type="match status" value="1"/>
</dbReference>
<dbReference type="SUPFAM" id="SSF140931">
    <property type="entry name" value="Fic-like"/>
    <property type="match status" value="1"/>
</dbReference>
<accession>A0A1F4V681</accession>
<dbReference type="NCBIfam" id="TIGR01550">
    <property type="entry name" value="DOC_P1"/>
    <property type="match status" value="1"/>
</dbReference>
<dbReference type="GO" id="GO:0016301">
    <property type="term" value="F:kinase activity"/>
    <property type="evidence" value="ECO:0007669"/>
    <property type="project" value="InterPro"/>
</dbReference>
<organism evidence="2 3">
    <name type="scientific">candidate division WWE3 bacterium RIFCSPHIGHO2_02_FULL_38_14</name>
    <dbReference type="NCBI Taxonomy" id="1802620"/>
    <lineage>
        <taxon>Bacteria</taxon>
        <taxon>Katanobacteria</taxon>
    </lineage>
</organism>
<dbReference type="PANTHER" id="PTHR39426">
    <property type="entry name" value="HOMOLOGY TO DEATH-ON-CURING PROTEIN OF PHAGE P1"/>
    <property type="match status" value="1"/>
</dbReference>
<dbReference type="PROSITE" id="PS51459">
    <property type="entry name" value="FIDO"/>
    <property type="match status" value="1"/>
</dbReference>
<sequence length="128" mass="14374">MMRYLTVEEVILIHEYVLQLYGGVPGIRSIALLESAVHRPVTSFGGSDLYLSVFDKSASLIHAIIKNHPFVDGNKRTAIVSGIVFLRMNKYKLVVSEKRLIKLALDIADSEISLDDLSEFLKSYSVFK</sequence>
<protein>
    <recommendedName>
        <fullName evidence="1">Fido domain-containing protein</fullName>
    </recommendedName>
</protein>
<evidence type="ECO:0000313" key="2">
    <source>
        <dbReference type="EMBL" id="OGC52681.1"/>
    </source>
</evidence>